<feature type="transmembrane region" description="Helical" evidence="2">
    <location>
        <begin position="55"/>
        <end position="75"/>
    </location>
</feature>
<dbReference type="EMBL" id="ASPP01010516">
    <property type="protein sequence ID" value="ETO22726.1"/>
    <property type="molecule type" value="Genomic_DNA"/>
</dbReference>
<gene>
    <name evidence="3" type="ORF">RFI_14465</name>
</gene>
<comment type="caution">
    <text evidence="3">The sequence shown here is derived from an EMBL/GenBank/DDBJ whole genome shotgun (WGS) entry which is preliminary data.</text>
</comment>
<name>X6N9K0_RETFI</name>
<feature type="region of interest" description="Disordered" evidence="1">
    <location>
        <begin position="439"/>
        <end position="459"/>
    </location>
</feature>
<accession>X6N9K0</accession>
<dbReference type="Proteomes" id="UP000023152">
    <property type="component" value="Unassembled WGS sequence"/>
</dbReference>
<organism evidence="3 4">
    <name type="scientific">Reticulomyxa filosa</name>
    <dbReference type="NCBI Taxonomy" id="46433"/>
    <lineage>
        <taxon>Eukaryota</taxon>
        <taxon>Sar</taxon>
        <taxon>Rhizaria</taxon>
        <taxon>Retaria</taxon>
        <taxon>Foraminifera</taxon>
        <taxon>Monothalamids</taxon>
        <taxon>Reticulomyxidae</taxon>
        <taxon>Reticulomyxa</taxon>
    </lineage>
</organism>
<protein>
    <submittedName>
        <fullName evidence="3">Uncharacterized protein</fullName>
    </submittedName>
</protein>
<feature type="transmembrane region" description="Helical" evidence="2">
    <location>
        <begin position="589"/>
        <end position="613"/>
    </location>
</feature>
<feature type="transmembrane region" description="Helical" evidence="2">
    <location>
        <begin position="81"/>
        <end position="99"/>
    </location>
</feature>
<feature type="transmembrane region" description="Helical" evidence="2">
    <location>
        <begin position="219"/>
        <end position="245"/>
    </location>
</feature>
<evidence type="ECO:0000256" key="2">
    <source>
        <dbReference type="SAM" id="Phobius"/>
    </source>
</evidence>
<reference evidence="3 4" key="1">
    <citation type="journal article" date="2013" name="Curr. Biol.">
        <title>The Genome of the Foraminiferan Reticulomyxa filosa.</title>
        <authorList>
            <person name="Glockner G."/>
            <person name="Hulsmann N."/>
            <person name="Schleicher M."/>
            <person name="Noegel A.A."/>
            <person name="Eichinger L."/>
            <person name="Gallinger C."/>
            <person name="Pawlowski J."/>
            <person name="Sierra R."/>
            <person name="Euteneuer U."/>
            <person name="Pillet L."/>
            <person name="Moustafa A."/>
            <person name="Platzer M."/>
            <person name="Groth M."/>
            <person name="Szafranski K."/>
            <person name="Schliwa M."/>
        </authorList>
    </citation>
    <scope>NUCLEOTIDE SEQUENCE [LARGE SCALE GENOMIC DNA]</scope>
</reference>
<evidence type="ECO:0000313" key="3">
    <source>
        <dbReference type="EMBL" id="ETO22726.1"/>
    </source>
</evidence>
<evidence type="ECO:0000256" key="1">
    <source>
        <dbReference type="SAM" id="MobiDB-lite"/>
    </source>
</evidence>
<keyword evidence="2" id="KW-0812">Transmembrane</keyword>
<dbReference type="AlphaFoldDB" id="X6N9K0"/>
<evidence type="ECO:0000313" key="4">
    <source>
        <dbReference type="Proteomes" id="UP000023152"/>
    </source>
</evidence>
<feature type="region of interest" description="Disordered" evidence="1">
    <location>
        <begin position="472"/>
        <end position="532"/>
    </location>
</feature>
<sequence length="619" mass="72270">MLFVVFVVAKYGNGIGDNGLGDIVEHPFPFLVIVVHLMDFIKTSLILGSFPYNVCLQYVLSQMLAIDMLVSMMQLQRDAGSWYWTLVISSWILIVLLCLKTLTLCCNPPSTELEQEQQVSRFDYVHCHDMTPLAHYPKTTEATTLSTIAASKHNSRLGGYSTKKWKTRPRSKTSKHKKSFLNSELTLFTHHYEEIILPRRQILPWEKNNDVQMAFVVDLLLLLPTFFLLVLVLIYFALFCLYKLLCCSFCFSKSRSFLCFSKSRLLLCFLSKEWLEHFHSSNIPAPISLLNQPRHSYATSITLDHKDTCERENRSESVLMEQVVLSYQDHELLEMNTKFSTQEILPPYFFLFFDEQRTKSRNFNCSKINNKIINIYKILFYKWGFDLTTTKKHTQTIHQEDSNMTPSSSDPFDYRSYPVVLIPKKAEVEVINDLSKITPPSEAKKEERSTELPNPNLPADVFDLFQLNKDNETVTEEPQKSSNSDESEQKSSELNGTETAETEQEKDNDKKEAEAKMQAHAQMQAQIEEERRRRREKKIAKLAQVYGDEYPEMFIDEKQCDQMNNAETDTQQTIKEPRRIRGCPHWKQVFLKILFLYLFICLFVCFFFFFLIFKIITKK</sequence>
<keyword evidence="4" id="KW-1185">Reference proteome</keyword>
<keyword evidence="2" id="KW-1133">Transmembrane helix</keyword>
<proteinExistence type="predicted"/>
<keyword evidence="2" id="KW-0472">Membrane</keyword>
<feature type="compositionally biased region" description="Basic and acidic residues" evidence="1">
    <location>
        <begin position="503"/>
        <end position="517"/>
    </location>
</feature>